<sequence length="2456" mass="276380">MAPPVPKANPAPAEPTYAIPPSTIAAQILRNGNTATAQINRAAQREAFDKLLAEFLSDPIVDLTDENIQDNVRFVTFLVEAAGESRNQKELFSPKDLDAQAADCLRAVRITIQKQPELLMFSEDSQDEERPPFICWLLTSLLSIGSRERLTDVWTQLLQALSACTSSLLSKPTTWLIGQEVVELLQSIAENLRQSLESFAGTKPFQLSSYRATCPPTKAISKFWASEQSIALPPGYQLTLKRPNDANNILLLIIISFSDQVIHSKSLDSEKLPWILDLAHSVVDFYRALRQHRCLDRRRIVTSLITLACDILLKDSRRWCLQRSVDLIEKLLVLVSPPDGEDVQISLAHSLLLIMQNAKLDQSGVSKWLRALKDTTSIWPRLCSDLQNAVDIFLRSPQNVSDHNDTESDGDQDQFIDKRLTETFESLRVNLPTRQTKRNSEDPDVSRPEKRRKISETAAEEEATDTTCTRLVKSITEAFNSESPITTIQDISVFELKDNSDDGVASLIQSLKNLPCAASGAWIDETLEEQYPTGCRICDEAYSTDSAPDEGWPWDSEEECQAFHQMLTELLGFTNVKNSRLLRITTVQTIGRFVKHISDPGYLDIRTDPLARFCMKSLQSTSHELRIVSSQALLGYLRGELDSKIMHLNRNFLLEMLRELNSRDNLALLETLLYLWTQIGIVCGETELNIALLELVNALGHPHMIICGVAYMSIRRLAKATSQSVAQLFAPFWRNIAPSVVRDVLSCPQKAQQLSELLQLKGGVDELLVLTQTETVPYMILTKRHDILARIVDARPDISSIEALIMEPKRNLACVLSKLLLEVDGSEPKAASLLQEAAPHLKGKFTELVQLEPNNTACEILKTAPDYGTSTLEAKDTAEAKVDQAFKLLAKIAMSSKNTSKRSVDLMSLFMEEYVLGIMAHFTDIVDNSKERQPLSEKVRALQAIEFLMAVSDQSVDLALPQMRATLQSALDSTNLIDAAFAAWIALMNNTGDESFKELIPHTFAIVVQKWEVLSPYSQERGYLLITQLVSRYNQQIMDNVAMIPSLAGIDLFNKLAGEISAHKNKLEPEKLLDAFSKRCSNDNVLVVRQALRELVPYLVKQQGYIHENAQGQQPIPAIAALYRTLLDASMRFKELDDEVVDLCARALGVLGCIDPNQVETVREKHSLLVLSNFEKPSEIIEFIAQLLETVLVPAFRSAPTGKQQSYLAYVMQELLKISGFSDAVINTRKGSPPRQALQRWKVFPESVQSTLTPYLNSKYHLTNPTAATELVAFPPSGPTPPHGTWLRTLVFGLLHRPNGKNAKVIFPKISRVILNHDLSIATFMLPFVVQTIVTGGTDEEIDWLCYEFSNIMKYDVISPGGETERENIKQCSYNVFQVFDYLNRWVQEKSKMLAKYTARNRHNDVPEDFDAMKETREISQVQRIFDSVPQNVTALRAFICENLPRSVYHYEQHMKSMDMEDVDFEFQQLQLIYEEIKEPDGVDGISSKLRLLDVAQQVVDHKQAGRWTAALTYFDLAVREYPEDTDLQLDLLCCLKASGQYNTLLNSYDMFKSLSSDAPILAAPFAVEAAWTINNWDKLASILAEDQIASSSDFDLCLGKALVALRQEDQTKFLSIISETRSNISKAMSHTNTASLSSAHALLIKLHAVHELEYLSGYGTITTDTTAILQSLRGRLDIVGSFTEDKAYILAVRRAAMSLSNFNFSNREIATEWLVSSRLARKANRMDAAYDSVMRAAMLGDPASYIETARLLWKSGSYRKAIQQLQHAIADGSFVTYAQPNIADSVTVTTVSKNRSSNENVLLAKTQLLLAKWTGISGQEKSNDVLAFYKASTDTYNKWDKGHYFLGAYYNKILDSEKAAPENRQTVTYLNGECTKLTIDNYLRSMLFGPKYLYRTLPKVLTLWLDFAQDQQAQLQAQQAHGRRKTAKAAIDNFFHERQERLAQMNSQIEKYLLKRTPSYITYTAFAQLLSRINNPHPQTSKLLAEIIVHVVQNHPRQSLWSLLSVSRSSSDEKSRSGRQILSAVIQRPFESGSLKELARSAEFLTECLLEVCQVGVDNKTAYVSLSKQLKFRRSLDDACGLVIPFRKTLQATLASVPGVHAMRKNTPFPHEGITINGFEDQVLVLSSLQKPRKLVIRGADGNTYPILCKPKDDLRKDQRLMEFNLMIDRALKRDIDAAKRKLYIKTYAVTTLNDEHGVLEWVDGLKALRDIITGLLSRDGIRVDYNGVKSMMDKALTNKLDGHTVFTDKVLPMYPPQLYKWFLETFLEPETWFDARLRYTRSCAVMSIVGSALGLGDRHGENISIEQGSGGVFHVDFNCLFEKGLTFDKPELVPFRLTHNMVDAFGVYGYEGPFRKAAETTQRILKQYEDTLMTIMESFIYDPTTDFIGAKRPRIPGVPETPAEILSNVKSKFNCMFKGETVPMSVEGYVDALIRMAVDPRNLMAMYVGWCAFL</sequence>
<feature type="domain" description="FATC" evidence="17">
    <location>
        <begin position="2424"/>
        <end position="2456"/>
    </location>
</feature>
<dbReference type="PROSITE" id="PS51190">
    <property type="entry name" value="FATC"/>
    <property type="match status" value="1"/>
</dbReference>
<evidence type="ECO:0000256" key="14">
    <source>
        <dbReference type="SAM" id="MobiDB-lite"/>
    </source>
</evidence>
<dbReference type="Pfam" id="PF08064">
    <property type="entry name" value="UME"/>
    <property type="match status" value="1"/>
</dbReference>
<dbReference type="SMART" id="SM00802">
    <property type="entry name" value="UME"/>
    <property type="match status" value="1"/>
</dbReference>
<evidence type="ECO:0000256" key="11">
    <source>
        <dbReference type="ARBA" id="ARBA00023204"/>
    </source>
</evidence>
<dbReference type="SUPFAM" id="SSF48371">
    <property type="entry name" value="ARM repeat"/>
    <property type="match status" value="1"/>
</dbReference>
<dbReference type="GO" id="GO:0004674">
    <property type="term" value="F:protein serine/threonine kinase activity"/>
    <property type="evidence" value="ECO:0007669"/>
    <property type="project" value="UniProtKB-KW"/>
</dbReference>
<keyword evidence="12" id="KW-0539">Nucleus</keyword>
<keyword evidence="10" id="KW-0067">ATP-binding</keyword>
<gene>
    <name evidence="18" type="ORF">BT63DRAFT_422071</name>
</gene>
<dbReference type="InterPro" id="IPR012993">
    <property type="entry name" value="UME"/>
</dbReference>
<comment type="similarity">
    <text evidence="2">Belongs to the PI3/PI4-kinase family. ATM subfamily.</text>
</comment>
<feature type="region of interest" description="Disordered" evidence="14">
    <location>
        <begin position="430"/>
        <end position="462"/>
    </location>
</feature>
<evidence type="ECO:0000256" key="4">
    <source>
        <dbReference type="ARBA" id="ARBA00012513"/>
    </source>
</evidence>
<evidence type="ECO:0000313" key="18">
    <source>
        <dbReference type="EMBL" id="KAF2673965.1"/>
    </source>
</evidence>
<dbReference type="Pfam" id="PF23593">
    <property type="entry name" value="HEAT_ATR"/>
    <property type="match status" value="1"/>
</dbReference>
<evidence type="ECO:0000259" key="16">
    <source>
        <dbReference type="PROSITE" id="PS51189"/>
    </source>
</evidence>
<comment type="function">
    <text evidence="13">Serine/threonine protein kinase which activates checkpoint signaling upon genotoxic stresses such as ionizing radiation (IR), ultraviolet light (UV), or DNA replication stalling, thereby acting as a DNA damage sensor. Recognizes the substrate consensus sequence [ST]-Q. Phosphorylates histone H2A to form H2AS128ph (gamma-H2A) at sites of DNA damage, involved in the regulation of DNA damage response mechanism. Required for the control of telomere length and genome stability.</text>
</comment>
<evidence type="ECO:0000256" key="12">
    <source>
        <dbReference type="ARBA" id="ARBA00023242"/>
    </source>
</evidence>
<keyword evidence="5" id="KW-0723">Serine/threonine-protein kinase</keyword>
<dbReference type="SMART" id="SM00146">
    <property type="entry name" value="PI3Kc"/>
    <property type="match status" value="1"/>
</dbReference>
<evidence type="ECO:0000259" key="17">
    <source>
        <dbReference type="PROSITE" id="PS51190"/>
    </source>
</evidence>
<dbReference type="InterPro" id="IPR057564">
    <property type="entry name" value="HEAT_ATR"/>
</dbReference>
<dbReference type="InterPro" id="IPR003152">
    <property type="entry name" value="FATC_dom"/>
</dbReference>
<dbReference type="CDD" id="cd00892">
    <property type="entry name" value="PIKKc_ATR"/>
    <property type="match status" value="1"/>
</dbReference>
<keyword evidence="11" id="KW-0234">DNA repair</keyword>
<dbReference type="InterPro" id="IPR011009">
    <property type="entry name" value="Kinase-like_dom_sf"/>
</dbReference>
<dbReference type="GO" id="GO:0000077">
    <property type="term" value="P:DNA damage checkpoint signaling"/>
    <property type="evidence" value="ECO:0007669"/>
    <property type="project" value="TreeGrafter"/>
</dbReference>
<dbReference type="Pfam" id="PF00454">
    <property type="entry name" value="PI3_PI4_kinase"/>
    <property type="match status" value="1"/>
</dbReference>
<dbReference type="InterPro" id="IPR016024">
    <property type="entry name" value="ARM-type_fold"/>
</dbReference>
<evidence type="ECO:0000256" key="3">
    <source>
        <dbReference type="ARBA" id="ARBA00011370"/>
    </source>
</evidence>
<evidence type="ECO:0000256" key="13">
    <source>
        <dbReference type="ARBA" id="ARBA00025079"/>
    </source>
</evidence>
<dbReference type="GO" id="GO:0000723">
    <property type="term" value="P:telomere maintenance"/>
    <property type="evidence" value="ECO:0007669"/>
    <property type="project" value="TreeGrafter"/>
</dbReference>
<dbReference type="Pfam" id="PF02259">
    <property type="entry name" value="FAT"/>
    <property type="match status" value="1"/>
</dbReference>
<dbReference type="InterPro" id="IPR003151">
    <property type="entry name" value="PIK-rel_kinase_FAT"/>
</dbReference>
<dbReference type="InterPro" id="IPR000403">
    <property type="entry name" value="PI3/4_kinase_cat_dom"/>
</dbReference>
<protein>
    <recommendedName>
        <fullName evidence="4">non-specific serine/threonine protein kinase</fullName>
        <ecNumber evidence="4">2.7.11.1</ecNumber>
    </recommendedName>
</protein>
<evidence type="ECO:0000256" key="6">
    <source>
        <dbReference type="ARBA" id="ARBA00022679"/>
    </source>
</evidence>
<evidence type="ECO:0000256" key="5">
    <source>
        <dbReference type="ARBA" id="ARBA00022527"/>
    </source>
</evidence>
<reference evidence="18" key="1">
    <citation type="journal article" date="2020" name="Stud. Mycol.">
        <title>101 Dothideomycetes genomes: a test case for predicting lifestyles and emergence of pathogens.</title>
        <authorList>
            <person name="Haridas S."/>
            <person name="Albert R."/>
            <person name="Binder M."/>
            <person name="Bloem J."/>
            <person name="Labutti K."/>
            <person name="Salamov A."/>
            <person name="Andreopoulos B."/>
            <person name="Baker S."/>
            <person name="Barry K."/>
            <person name="Bills G."/>
            <person name="Bluhm B."/>
            <person name="Cannon C."/>
            <person name="Castanera R."/>
            <person name="Culley D."/>
            <person name="Daum C."/>
            <person name="Ezra D."/>
            <person name="Gonzalez J."/>
            <person name="Henrissat B."/>
            <person name="Kuo A."/>
            <person name="Liang C."/>
            <person name="Lipzen A."/>
            <person name="Lutzoni F."/>
            <person name="Magnuson J."/>
            <person name="Mondo S."/>
            <person name="Nolan M."/>
            <person name="Ohm R."/>
            <person name="Pangilinan J."/>
            <person name="Park H.-J."/>
            <person name="Ramirez L."/>
            <person name="Alfaro M."/>
            <person name="Sun H."/>
            <person name="Tritt A."/>
            <person name="Yoshinaga Y."/>
            <person name="Zwiers L.-H."/>
            <person name="Turgeon B."/>
            <person name="Goodwin S."/>
            <person name="Spatafora J."/>
            <person name="Crous P."/>
            <person name="Grigoriev I."/>
        </authorList>
    </citation>
    <scope>NUCLEOTIDE SEQUENCE</scope>
    <source>
        <strain evidence="18">CBS 115976</strain>
    </source>
</reference>
<feature type="domain" description="PI3K/PI4K catalytic" evidence="15">
    <location>
        <begin position="2120"/>
        <end position="2429"/>
    </location>
</feature>
<keyword evidence="9" id="KW-0418">Kinase</keyword>
<dbReference type="PANTHER" id="PTHR11139:SF125">
    <property type="entry name" value="SERINE_THREONINE-PROTEIN KINASE MEC1"/>
    <property type="match status" value="1"/>
</dbReference>
<feature type="compositionally biased region" description="Basic and acidic residues" evidence="14">
    <location>
        <begin position="438"/>
        <end position="448"/>
    </location>
</feature>
<dbReference type="InterPro" id="IPR056802">
    <property type="entry name" value="ATR-like_M-HEAT"/>
</dbReference>
<dbReference type="OrthoDB" id="381190at2759"/>
<evidence type="ECO:0000256" key="10">
    <source>
        <dbReference type="ARBA" id="ARBA00022840"/>
    </source>
</evidence>
<evidence type="ECO:0000313" key="19">
    <source>
        <dbReference type="Proteomes" id="UP000799302"/>
    </source>
</evidence>
<evidence type="ECO:0000256" key="8">
    <source>
        <dbReference type="ARBA" id="ARBA00022763"/>
    </source>
</evidence>
<dbReference type="SMART" id="SM01343">
    <property type="entry name" value="FATC"/>
    <property type="match status" value="1"/>
</dbReference>
<dbReference type="GO" id="GO:0005694">
    <property type="term" value="C:chromosome"/>
    <property type="evidence" value="ECO:0007669"/>
    <property type="project" value="TreeGrafter"/>
</dbReference>
<keyword evidence="7" id="KW-0547">Nucleotide-binding</keyword>
<keyword evidence="19" id="KW-1185">Reference proteome</keyword>
<proteinExistence type="inferred from homology"/>
<dbReference type="InterPro" id="IPR014009">
    <property type="entry name" value="PIK_FAT"/>
</dbReference>
<dbReference type="EMBL" id="MU004231">
    <property type="protein sequence ID" value="KAF2673965.1"/>
    <property type="molecule type" value="Genomic_DNA"/>
</dbReference>
<dbReference type="Pfam" id="PF25030">
    <property type="entry name" value="M-HEAT_ATR"/>
    <property type="match status" value="1"/>
</dbReference>
<dbReference type="SUPFAM" id="SSF56112">
    <property type="entry name" value="Protein kinase-like (PK-like)"/>
    <property type="match status" value="1"/>
</dbReference>
<dbReference type="Proteomes" id="UP000799302">
    <property type="component" value="Unassembled WGS sequence"/>
</dbReference>
<evidence type="ECO:0000256" key="1">
    <source>
        <dbReference type="ARBA" id="ARBA00004123"/>
    </source>
</evidence>
<dbReference type="GO" id="GO:0005634">
    <property type="term" value="C:nucleus"/>
    <property type="evidence" value="ECO:0007669"/>
    <property type="project" value="UniProtKB-SubCell"/>
</dbReference>
<dbReference type="Gene3D" id="1.10.1070.11">
    <property type="entry name" value="Phosphatidylinositol 3-/4-kinase, catalytic domain"/>
    <property type="match status" value="1"/>
</dbReference>
<dbReference type="EC" id="2.7.11.1" evidence="4"/>
<dbReference type="GO" id="GO:0006281">
    <property type="term" value="P:DNA repair"/>
    <property type="evidence" value="ECO:0007669"/>
    <property type="project" value="UniProtKB-KW"/>
</dbReference>
<dbReference type="PANTHER" id="PTHR11139">
    <property type="entry name" value="ATAXIA TELANGIECTASIA MUTATED ATM -RELATED"/>
    <property type="match status" value="1"/>
</dbReference>
<dbReference type="InterPro" id="IPR050517">
    <property type="entry name" value="DDR_Repair_Kinase"/>
</dbReference>
<comment type="subunit">
    <text evidence="3">Associates with DNA double-strand breaks.</text>
</comment>
<dbReference type="Gene3D" id="3.30.1010.10">
    <property type="entry name" value="Phosphatidylinositol 3-kinase Catalytic Subunit, Chain A, domain 4"/>
    <property type="match status" value="1"/>
</dbReference>
<comment type="subcellular location">
    <subcellularLocation>
        <location evidence="1">Nucleus</location>
    </subcellularLocation>
</comment>
<evidence type="ECO:0000256" key="7">
    <source>
        <dbReference type="ARBA" id="ARBA00022741"/>
    </source>
</evidence>
<dbReference type="PROSITE" id="PS51189">
    <property type="entry name" value="FAT"/>
    <property type="match status" value="1"/>
</dbReference>
<feature type="domain" description="FAT" evidence="16">
    <location>
        <begin position="1433"/>
        <end position="2010"/>
    </location>
</feature>
<name>A0A6A6UNU4_9PEZI</name>
<dbReference type="Pfam" id="PF02260">
    <property type="entry name" value="FATC"/>
    <property type="match status" value="1"/>
</dbReference>
<dbReference type="PROSITE" id="PS50290">
    <property type="entry name" value="PI3_4_KINASE_3"/>
    <property type="match status" value="1"/>
</dbReference>
<organism evidence="18 19">
    <name type="scientific">Microthyrium microscopicum</name>
    <dbReference type="NCBI Taxonomy" id="703497"/>
    <lineage>
        <taxon>Eukaryota</taxon>
        <taxon>Fungi</taxon>
        <taxon>Dikarya</taxon>
        <taxon>Ascomycota</taxon>
        <taxon>Pezizomycotina</taxon>
        <taxon>Dothideomycetes</taxon>
        <taxon>Dothideomycetes incertae sedis</taxon>
        <taxon>Microthyriales</taxon>
        <taxon>Microthyriaceae</taxon>
        <taxon>Microthyrium</taxon>
    </lineage>
</organism>
<evidence type="ECO:0000256" key="9">
    <source>
        <dbReference type="ARBA" id="ARBA00022777"/>
    </source>
</evidence>
<dbReference type="GO" id="GO:0005524">
    <property type="term" value="F:ATP binding"/>
    <property type="evidence" value="ECO:0007669"/>
    <property type="project" value="UniProtKB-KW"/>
</dbReference>
<dbReference type="InterPro" id="IPR036940">
    <property type="entry name" value="PI3/4_kinase_cat_sf"/>
</dbReference>
<evidence type="ECO:0000256" key="2">
    <source>
        <dbReference type="ARBA" id="ARBA00010769"/>
    </source>
</evidence>
<keyword evidence="6" id="KW-0808">Transferase</keyword>
<evidence type="ECO:0000259" key="15">
    <source>
        <dbReference type="PROSITE" id="PS50290"/>
    </source>
</evidence>
<accession>A0A6A6UNU4</accession>
<keyword evidence="8" id="KW-0227">DNA damage</keyword>